<feature type="transmembrane region" description="Helical" evidence="1">
    <location>
        <begin position="92"/>
        <end position="110"/>
    </location>
</feature>
<gene>
    <name evidence="2" type="ORF">EJP82_16960</name>
</gene>
<organism evidence="2 3">
    <name type="scientific">Paenibacillus anaericanus</name>
    <dbReference type="NCBI Taxonomy" id="170367"/>
    <lineage>
        <taxon>Bacteria</taxon>
        <taxon>Bacillati</taxon>
        <taxon>Bacillota</taxon>
        <taxon>Bacilli</taxon>
        <taxon>Bacillales</taxon>
        <taxon>Paenibacillaceae</taxon>
        <taxon>Paenibacillus</taxon>
    </lineage>
</organism>
<evidence type="ECO:0000313" key="2">
    <source>
        <dbReference type="EMBL" id="RUT44651.1"/>
    </source>
</evidence>
<dbReference type="EMBL" id="RZNY01000014">
    <property type="protein sequence ID" value="RUT44651.1"/>
    <property type="molecule type" value="Genomic_DNA"/>
</dbReference>
<keyword evidence="1" id="KW-1133">Transmembrane helix</keyword>
<proteinExistence type="predicted"/>
<accession>A0A3S1DQ40</accession>
<dbReference type="Proteomes" id="UP000279446">
    <property type="component" value="Unassembled WGS sequence"/>
</dbReference>
<evidence type="ECO:0008006" key="4">
    <source>
        <dbReference type="Google" id="ProtNLM"/>
    </source>
</evidence>
<evidence type="ECO:0000256" key="1">
    <source>
        <dbReference type="SAM" id="Phobius"/>
    </source>
</evidence>
<reference evidence="2 3" key="1">
    <citation type="submission" date="2018-12" db="EMBL/GenBank/DDBJ databases">
        <authorList>
            <person name="Sun L."/>
            <person name="Chen Z."/>
        </authorList>
    </citation>
    <scope>NUCLEOTIDE SEQUENCE [LARGE SCALE GENOMIC DNA]</scope>
    <source>
        <strain evidence="2 3">DSM 15890</strain>
    </source>
</reference>
<feature type="transmembrane region" description="Helical" evidence="1">
    <location>
        <begin position="36"/>
        <end position="58"/>
    </location>
</feature>
<feature type="transmembrane region" description="Helical" evidence="1">
    <location>
        <begin position="7"/>
        <end position="24"/>
    </location>
</feature>
<keyword evidence="3" id="KW-1185">Reference proteome</keyword>
<protein>
    <recommendedName>
        <fullName evidence="4">DUF2178 domain-containing protein</fullName>
    </recommendedName>
</protein>
<dbReference type="RefSeq" id="WP_127193259.1">
    <property type="nucleotide sequence ID" value="NZ_RZNY01000014.1"/>
</dbReference>
<dbReference type="InterPro" id="IPR045620">
    <property type="entry name" value="DUF6442"/>
</dbReference>
<sequence length="142" mass="15943">MKKMKSVFISILGVLLFAVGFYFMKSFDEPQGILKALPYLLIGIGCGAFGHGIGDIFSKWAAKKNPEMAKQMEIDQKDERNIMLANTAKAKGYDIMTYVFGALLMAYALMGASMEIIIPFVIAYLFVQMYAVFIRVKKDKEN</sequence>
<dbReference type="OrthoDB" id="2194123at2"/>
<evidence type="ECO:0000313" key="3">
    <source>
        <dbReference type="Proteomes" id="UP000279446"/>
    </source>
</evidence>
<keyword evidence="1" id="KW-0472">Membrane</keyword>
<name>A0A3S1DQ40_9BACL</name>
<dbReference type="Pfam" id="PF20040">
    <property type="entry name" value="DUF6442"/>
    <property type="match status" value="1"/>
</dbReference>
<dbReference type="AlphaFoldDB" id="A0A3S1DQ40"/>
<feature type="transmembrane region" description="Helical" evidence="1">
    <location>
        <begin position="116"/>
        <end position="136"/>
    </location>
</feature>
<keyword evidence="1" id="KW-0812">Transmembrane</keyword>
<comment type="caution">
    <text evidence="2">The sequence shown here is derived from an EMBL/GenBank/DDBJ whole genome shotgun (WGS) entry which is preliminary data.</text>
</comment>